<evidence type="ECO:0000313" key="6">
    <source>
        <dbReference type="Proteomes" id="UP000801492"/>
    </source>
</evidence>
<evidence type="ECO:0000313" key="5">
    <source>
        <dbReference type="EMBL" id="KAF2904268.1"/>
    </source>
</evidence>
<dbReference type="SUPFAM" id="SSF56300">
    <property type="entry name" value="Metallo-dependent phosphatases"/>
    <property type="match status" value="1"/>
</dbReference>
<accession>A0A8K0DDP2</accession>
<reference evidence="5" key="1">
    <citation type="submission" date="2019-08" db="EMBL/GenBank/DDBJ databases">
        <title>The genome of the North American firefly Photinus pyralis.</title>
        <authorList>
            <consortium name="Photinus pyralis genome working group"/>
            <person name="Fallon T.R."/>
            <person name="Sander Lower S.E."/>
            <person name="Weng J.-K."/>
        </authorList>
    </citation>
    <scope>NUCLEOTIDE SEQUENCE</scope>
    <source>
        <strain evidence="5">TRF0915ILg1</strain>
        <tissue evidence="5">Whole body</tissue>
    </source>
</reference>
<keyword evidence="4" id="KW-0732">Signal</keyword>
<dbReference type="EMBL" id="VTPC01000805">
    <property type="protein sequence ID" value="KAF2904268.1"/>
    <property type="molecule type" value="Genomic_DNA"/>
</dbReference>
<comment type="caution">
    <text evidence="5">The sequence shown here is derived from an EMBL/GenBank/DDBJ whole genome shotgun (WGS) entry which is preliminary data.</text>
</comment>
<evidence type="ECO:0008006" key="7">
    <source>
        <dbReference type="Google" id="ProtNLM"/>
    </source>
</evidence>
<dbReference type="GO" id="GO:0005615">
    <property type="term" value="C:extracellular space"/>
    <property type="evidence" value="ECO:0007669"/>
    <property type="project" value="TreeGrafter"/>
</dbReference>
<feature type="transmembrane region" description="Helical" evidence="3">
    <location>
        <begin position="427"/>
        <end position="446"/>
    </location>
</feature>
<proteinExistence type="predicted"/>
<evidence type="ECO:0000256" key="1">
    <source>
        <dbReference type="ARBA" id="ARBA00022801"/>
    </source>
</evidence>
<sequence>MKVLPILFTLYIILSSCNSLEKTGTFIHISDVHWTKTTSQNCSKYIDECIEHSIKSFLKKSTVRRPDFVLWSCAGGRLFDKVAKQMKAIFKDTTVLPALPPIRLPASQKYLTYYQNMSRYFGNWLDHEAYKTFWKAGYYSQSLRKFRNLQIIVLNTAFFCHFHMLSELDDPAGQWTWLILELAKARNAKKKVYLLLSATPGVASTFNNRMFAAKHNERYISVVQAFSDVITGQFGGYEDGDKFHIFFDLKGEGCGWLILSPPFYRSARLYFYDMNTTSPVDYVQYKKQKSDWQMQYKFTEYYSVSNMSTYSFQTIVKQMENKDKLFVKYVVSNRFNPLDPFGLVSGTVNTVWGWTWWFGQQLGMFPSHTPIAQKPVFELYITINPACNHTQMCHRICYCRLIAVDLRMYIDCVTANKTIIFGTDCTIPLRINTFLIYFSYIIIFIFSN</sequence>
<dbReference type="OrthoDB" id="348678at2759"/>
<dbReference type="InterPro" id="IPR029052">
    <property type="entry name" value="Metallo-depent_PP-like"/>
</dbReference>
<dbReference type="AlphaFoldDB" id="A0A8K0DDP2"/>
<keyword evidence="2" id="KW-0325">Glycoprotein</keyword>
<organism evidence="5 6">
    <name type="scientific">Ignelater luminosus</name>
    <name type="common">Cucubano</name>
    <name type="synonym">Pyrophorus luminosus</name>
    <dbReference type="NCBI Taxonomy" id="2038154"/>
    <lineage>
        <taxon>Eukaryota</taxon>
        <taxon>Metazoa</taxon>
        <taxon>Ecdysozoa</taxon>
        <taxon>Arthropoda</taxon>
        <taxon>Hexapoda</taxon>
        <taxon>Insecta</taxon>
        <taxon>Pterygota</taxon>
        <taxon>Neoptera</taxon>
        <taxon>Endopterygota</taxon>
        <taxon>Coleoptera</taxon>
        <taxon>Polyphaga</taxon>
        <taxon>Elateriformia</taxon>
        <taxon>Elateroidea</taxon>
        <taxon>Elateridae</taxon>
        <taxon>Agrypninae</taxon>
        <taxon>Pyrophorini</taxon>
        <taxon>Ignelater</taxon>
    </lineage>
</organism>
<dbReference type="PANTHER" id="PTHR10340">
    <property type="entry name" value="SPHINGOMYELIN PHOSPHODIESTERASE"/>
    <property type="match status" value="1"/>
</dbReference>
<feature type="chain" id="PRO_5035456206" description="Calcineurin-like phosphoesterase domain-containing protein" evidence="4">
    <location>
        <begin position="20"/>
        <end position="448"/>
    </location>
</feature>
<evidence type="ECO:0000256" key="2">
    <source>
        <dbReference type="ARBA" id="ARBA00023180"/>
    </source>
</evidence>
<keyword evidence="6" id="KW-1185">Reference proteome</keyword>
<evidence type="ECO:0000256" key="3">
    <source>
        <dbReference type="SAM" id="Phobius"/>
    </source>
</evidence>
<evidence type="ECO:0000256" key="4">
    <source>
        <dbReference type="SAM" id="SignalP"/>
    </source>
</evidence>
<feature type="signal peptide" evidence="4">
    <location>
        <begin position="1"/>
        <end position="19"/>
    </location>
</feature>
<name>A0A8K0DDP2_IGNLU</name>
<feature type="non-terminal residue" evidence="5">
    <location>
        <position position="1"/>
    </location>
</feature>
<dbReference type="PANTHER" id="PTHR10340:SF57">
    <property type="entry name" value="METALLOPHOS DOMAIN-CONTAINING PROTEIN"/>
    <property type="match status" value="1"/>
</dbReference>
<gene>
    <name evidence="5" type="ORF">ILUMI_01907</name>
</gene>
<keyword evidence="1" id="KW-0378">Hydrolase</keyword>
<keyword evidence="3" id="KW-0472">Membrane</keyword>
<dbReference type="GO" id="GO:0008081">
    <property type="term" value="F:phosphoric diester hydrolase activity"/>
    <property type="evidence" value="ECO:0007669"/>
    <property type="project" value="TreeGrafter"/>
</dbReference>
<dbReference type="PROSITE" id="PS51257">
    <property type="entry name" value="PROKAR_LIPOPROTEIN"/>
    <property type="match status" value="1"/>
</dbReference>
<keyword evidence="3" id="KW-0812">Transmembrane</keyword>
<protein>
    <recommendedName>
        <fullName evidence="7">Calcineurin-like phosphoesterase domain-containing protein</fullName>
    </recommendedName>
</protein>
<keyword evidence="3" id="KW-1133">Transmembrane helix</keyword>
<dbReference type="Proteomes" id="UP000801492">
    <property type="component" value="Unassembled WGS sequence"/>
</dbReference>